<dbReference type="EnsemblMetazoa" id="SCAU008159-RA">
    <property type="protein sequence ID" value="SCAU008159-PA"/>
    <property type="gene ID" value="SCAU008159"/>
</dbReference>
<organism evidence="3 4">
    <name type="scientific">Stomoxys calcitrans</name>
    <name type="common">Stable fly</name>
    <name type="synonym">Conops calcitrans</name>
    <dbReference type="NCBI Taxonomy" id="35570"/>
    <lineage>
        <taxon>Eukaryota</taxon>
        <taxon>Metazoa</taxon>
        <taxon>Ecdysozoa</taxon>
        <taxon>Arthropoda</taxon>
        <taxon>Hexapoda</taxon>
        <taxon>Insecta</taxon>
        <taxon>Pterygota</taxon>
        <taxon>Neoptera</taxon>
        <taxon>Endopterygota</taxon>
        <taxon>Diptera</taxon>
        <taxon>Brachycera</taxon>
        <taxon>Muscomorpha</taxon>
        <taxon>Muscoidea</taxon>
        <taxon>Muscidae</taxon>
        <taxon>Stomoxys</taxon>
    </lineage>
</organism>
<reference evidence="3" key="1">
    <citation type="submission" date="2020-05" db="UniProtKB">
        <authorList>
            <consortium name="EnsemblMetazoa"/>
        </authorList>
    </citation>
    <scope>IDENTIFICATION</scope>
    <source>
        <strain evidence="3">USDA</strain>
    </source>
</reference>
<keyword evidence="2" id="KW-0732">Signal</keyword>
<proteinExistence type="predicted"/>
<feature type="chain" id="PRO_5009326788" evidence="2">
    <location>
        <begin position="26"/>
        <end position="206"/>
    </location>
</feature>
<dbReference type="KEGG" id="scac:106093663"/>
<keyword evidence="4" id="KW-1185">Reference proteome</keyword>
<protein>
    <submittedName>
        <fullName evidence="3">Uncharacterized protein</fullName>
    </submittedName>
</protein>
<dbReference type="VEuPathDB" id="VectorBase:SCAU008159"/>
<sequence>MTTRTLANISIICFLSGFSILHVESASINASPDNVVYRLFHRRRPGLNYEGVEVEVDEYLEIFNTRKRPWDILTDDDVDKFIKCDFYGETEECTQFLSSIYPNGSGTHGKPITTTKKKTITATTPSKAINTIHTTTTPSTSSTTTMEPIPDPDWNSYIEGDGEEVGDEEEEENYISEENGEDIELAEHEEEENGNNQKEKPFFFFK</sequence>
<dbReference type="OrthoDB" id="7743965at2759"/>
<feature type="signal peptide" evidence="2">
    <location>
        <begin position="1"/>
        <end position="25"/>
    </location>
</feature>
<dbReference type="Proteomes" id="UP000095300">
    <property type="component" value="Unassembled WGS sequence"/>
</dbReference>
<dbReference type="AlphaFoldDB" id="A0A1I8PHS3"/>
<evidence type="ECO:0000313" key="3">
    <source>
        <dbReference type="EnsemblMetazoa" id="SCAU008159-PA"/>
    </source>
</evidence>
<name>A0A1I8PHS3_STOCA</name>
<evidence type="ECO:0000313" key="4">
    <source>
        <dbReference type="Proteomes" id="UP000095300"/>
    </source>
</evidence>
<feature type="compositionally biased region" description="Acidic residues" evidence="1">
    <location>
        <begin position="160"/>
        <end position="193"/>
    </location>
</feature>
<feature type="compositionally biased region" description="Basic and acidic residues" evidence="1">
    <location>
        <begin position="197"/>
        <end position="206"/>
    </location>
</feature>
<evidence type="ECO:0000256" key="2">
    <source>
        <dbReference type="SAM" id="SignalP"/>
    </source>
</evidence>
<feature type="region of interest" description="Disordered" evidence="1">
    <location>
        <begin position="132"/>
        <end position="206"/>
    </location>
</feature>
<accession>A0A1I8PHS3</accession>
<feature type="compositionally biased region" description="Low complexity" evidence="1">
    <location>
        <begin position="132"/>
        <end position="145"/>
    </location>
</feature>
<gene>
    <name evidence="3" type="primary">106093663</name>
</gene>
<evidence type="ECO:0000256" key="1">
    <source>
        <dbReference type="SAM" id="MobiDB-lite"/>
    </source>
</evidence>